<evidence type="ECO:0000259" key="6">
    <source>
        <dbReference type="Pfam" id="PF02668"/>
    </source>
</evidence>
<keyword evidence="3" id="KW-0223">Dioxygenase</keyword>
<feature type="domain" description="TauD/TfdA-like" evidence="6">
    <location>
        <begin position="23"/>
        <end position="91"/>
    </location>
</feature>
<keyword evidence="4" id="KW-0560">Oxidoreductase</keyword>
<evidence type="ECO:0000313" key="8">
    <source>
        <dbReference type="EMBL" id="SGZ34831.1"/>
    </source>
</evidence>
<gene>
    <name evidence="8" type="primary">BQ5605_C075g12925</name>
    <name evidence="7" type="synonym">BQ5605_C031g10931</name>
    <name evidence="7" type="ORF">BQ5605_C031G10931</name>
    <name evidence="8" type="ORF">BQ5605_C075G12925</name>
</gene>
<evidence type="ECO:0000256" key="5">
    <source>
        <dbReference type="ARBA" id="ARBA00023004"/>
    </source>
</evidence>
<sequence>MLRIQSQRHGFKLHTASRGALDNPGTGLNGLFVNQCCTTKIGQLTFDKTKALLANLFMLQPQSHDAQVRYGWKKYDLAAWDNRSTNHGAGDQAVYGHHH</sequence>
<proteinExistence type="inferred from homology"/>
<dbReference type="Pfam" id="PF02668">
    <property type="entry name" value="TauD"/>
    <property type="match status" value="1"/>
</dbReference>
<evidence type="ECO:0000256" key="1">
    <source>
        <dbReference type="ARBA" id="ARBA00005896"/>
    </source>
</evidence>
<dbReference type="InterPro" id="IPR051323">
    <property type="entry name" value="AtsK-like"/>
</dbReference>
<dbReference type="PANTHER" id="PTHR30468">
    <property type="entry name" value="ALPHA-KETOGLUTARATE-DEPENDENT SULFONATE DIOXYGENASE"/>
    <property type="match status" value="1"/>
</dbReference>
<evidence type="ECO:0000313" key="9">
    <source>
        <dbReference type="Proteomes" id="UP000249464"/>
    </source>
</evidence>
<keyword evidence="9" id="KW-1185">Reference proteome</keyword>
<name>A0A2X0PPQ1_9BASI</name>
<dbReference type="GO" id="GO:0046872">
    <property type="term" value="F:metal ion binding"/>
    <property type="evidence" value="ECO:0007669"/>
    <property type="project" value="UniProtKB-KW"/>
</dbReference>
<evidence type="ECO:0000256" key="4">
    <source>
        <dbReference type="ARBA" id="ARBA00023002"/>
    </source>
</evidence>
<dbReference type="InterPro" id="IPR042098">
    <property type="entry name" value="TauD-like_sf"/>
</dbReference>
<comment type="similarity">
    <text evidence="1">Belongs to the TfdA dioxygenase family.</text>
</comment>
<accession>A0A2X0PPQ1</accession>
<keyword evidence="2" id="KW-0479">Metal-binding</keyword>
<dbReference type="SUPFAM" id="SSF51197">
    <property type="entry name" value="Clavaminate synthase-like"/>
    <property type="match status" value="1"/>
</dbReference>
<dbReference type="Gene3D" id="3.60.130.10">
    <property type="entry name" value="Clavaminate synthase-like"/>
    <property type="match status" value="1"/>
</dbReference>
<dbReference type="GO" id="GO:0005737">
    <property type="term" value="C:cytoplasm"/>
    <property type="evidence" value="ECO:0007669"/>
    <property type="project" value="TreeGrafter"/>
</dbReference>
<dbReference type="STRING" id="796604.A0A2X0PPQ1"/>
<evidence type="ECO:0000256" key="3">
    <source>
        <dbReference type="ARBA" id="ARBA00022964"/>
    </source>
</evidence>
<evidence type="ECO:0000313" key="7">
    <source>
        <dbReference type="EMBL" id="SGZ06299.1"/>
    </source>
</evidence>
<dbReference type="GO" id="GO:0016706">
    <property type="term" value="F:2-oxoglutarate-dependent dioxygenase activity"/>
    <property type="evidence" value="ECO:0007669"/>
    <property type="project" value="TreeGrafter"/>
</dbReference>
<organism evidence="8 9">
    <name type="scientific">Microbotryum silenes-dioicae</name>
    <dbReference type="NCBI Taxonomy" id="796604"/>
    <lineage>
        <taxon>Eukaryota</taxon>
        <taxon>Fungi</taxon>
        <taxon>Dikarya</taxon>
        <taxon>Basidiomycota</taxon>
        <taxon>Pucciniomycotina</taxon>
        <taxon>Microbotryomycetes</taxon>
        <taxon>Microbotryales</taxon>
        <taxon>Microbotryaceae</taxon>
        <taxon>Microbotryum</taxon>
    </lineage>
</organism>
<dbReference type="EMBL" id="FQNC01000128">
    <property type="protein sequence ID" value="SGZ34831.1"/>
    <property type="molecule type" value="Genomic_DNA"/>
</dbReference>
<keyword evidence="5" id="KW-0408">Iron</keyword>
<dbReference type="InterPro" id="IPR003819">
    <property type="entry name" value="TauD/TfdA-like"/>
</dbReference>
<dbReference type="EMBL" id="FQNC01000068">
    <property type="protein sequence ID" value="SGZ06299.1"/>
    <property type="molecule type" value="Genomic_DNA"/>
</dbReference>
<evidence type="ECO:0000256" key="2">
    <source>
        <dbReference type="ARBA" id="ARBA00022723"/>
    </source>
</evidence>
<reference evidence="8 9" key="1">
    <citation type="submission" date="2016-11" db="EMBL/GenBank/DDBJ databases">
        <authorList>
            <person name="Jaros S."/>
            <person name="Januszkiewicz K."/>
            <person name="Wedrychowicz H."/>
        </authorList>
    </citation>
    <scope>NUCLEOTIDE SEQUENCE [LARGE SCALE GENOMIC DNA]</scope>
</reference>
<dbReference type="PANTHER" id="PTHR30468:SF10">
    <property type="entry name" value="TAUD_TFDA-LIKE DOMAIN-CONTAINING PROTEIN"/>
    <property type="match status" value="1"/>
</dbReference>
<dbReference type="AlphaFoldDB" id="A0A2X0PPQ1"/>
<dbReference type="Proteomes" id="UP000249464">
    <property type="component" value="Unassembled WGS sequence"/>
</dbReference>
<protein>
    <submittedName>
        <fullName evidence="7">BQ5605_C031g10931 protein</fullName>
    </submittedName>
    <submittedName>
        <fullName evidence="8">BQ5605_C075g12925 protein</fullName>
    </submittedName>
</protein>